<dbReference type="EMBL" id="GBRH01247346">
    <property type="protein sequence ID" value="JAD50549.1"/>
    <property type="molecule type" value="Transcribed_RNA"/>
</dbReference>
<proteinExistence type="predicted"/>
<name>A0A0A9AFV0_ARUDO</name>
<reference evidence="1" key="1">
    <citation type="submission" date="2014-09" db="EMBL/GenBank/DDBJ databases">
        <authorList>
            <person name="Magalhaes I.L.F."/>
            <person name="Oliveira U."/>
            <person name="Santos F.R."/>
            <person name="Vidigal T.H.D.A."/>
            <person name="Brescovit A.D."/>
            <person name="Santos A.J."/>
        </authorList>
    </citation>
    <scope>NUCLEOTIDE SEQUENCE</scope>
    <source>
        <tissue evidence="1">Shoot tissue taken approximately 20 cm above the soil surface</tissue>
    </source>
</reference>
<protein>
    <submittedName>
        <fullName evidence="1">Uncharacterized protein</fullName>
    </submittedName>
</protein>
<dbReference type="AlphaFoldDB" id="A0A0A9AFV0"/>
<evidence type="ECO:0000313" key="1">
    <source>
        <dbReference type="EMBL" id="JAD50549.1"/>
    </source>
</evidence>
<accession>A0A0A9AFV0</accession>
<sequence>MSTSVSSSAPCLSVITPCASMATTIIGVSFSWNSAHLRLCQP</sequence>
<organism evidence="1">
    <name type="scientific">Arundo donax</name>
    <name type="common">Giant reed</name>
    <name type="synonym">Donax arundinaceus</name>
    <dbReference type="NCBI Taxonomy" id="35708"/>
    <lineage>
        <taxon>Eukaryota</taxon>
        <taxon>Viridiplantae</taxon>
        <taxon>Streptophyta</taxon>
        <taxon>Embryophyta</taxon>
        <taxon>Tracheophyta</taxon>
        <taxon>Spermatophyta</taxon>
        <taxon>Magnoliopsida</taxon>
        <taxon>Liliopsida</taxon>
        <taxon>Poales</taxon>
        <taxon>Poaceae</taxon>
        <taxon>PACMAD clade</taxon>
        <taxon>Arundinoideae</taxon>
        <taxon>Arundineae</taxon>
        <taxon>Arundo</taxon>
    </lineage>
</organism>
<reference evidence="1" key="2">
    <citation type="journal article" date="2015" name="Data Brief">
        <title>Shoot transcriptome of the giant reed, Arundo donax.</title>
        <authorList>
            <person name="Barrero R.A."/>
            <person name="Guerrero F.D."/>
            <person name="Moolhuijzen P."/>
            <person name="Goolsby J.A."/>
            <person name="Tidwell J."/>
            <person name="Bellgard S.E."/>
            <person name="Bellgard M.I."/>
        </authorList>
    </citation>
    <scope>NUCLEOTIDE SEQUENCE</scope>
    <source>
        <tissue evidence="1">Shoot tissue taken approximately 20 cm above the soil surface</tissue>
    </source>
</reference>